<evidence type="ECO:0000313" key="2">
    <source>
        <dbReference type="Proteomes" id="UP000466692"/>
    </source>
</evidence>
<comment type="caution">
    <text evidence="1">The sequence shown here is derived from an EMBL/GenBank/DDBJ whole genome shotgun (WGS) entry which is preliminary data.</text>
</comment>
<protein>
    <submittedName>
        <fullName evidence="1">Uncharacterized protein</fullName>
    </submittedName>
</protein>
<reference evidence="1" key="1">
    <citation type="submission" date="2019-11" db="EMBL/GenBank/DDBJ databases">
        <title>Genome sequences of 17 halophilic strains isolated from different environments.</title>
        <authorList>
            <person name="Furrow R.E."/>
        </authorList>
    </citation>
    <scope>NUCLEOTIDE SEQUENCE</scope>
    <source>
        <strain evidence="1">22510_22_Filter</strain>
    </source>
</reference>
<evidence type="ECO:0000313" key="1">
    <source>
        <dbReference type="EMBL" id="MYL53184.1"/>
    </source>
</evidence>
<proteinExistence type="predicted"/>
<accession>A0ACC7VGX9</accession>
<gene>
    <name evidence="1" type="ORF">GLW08_07510</name>
</gene>
<keyword evidence="2" id="KW-1185">Reference proteome</keyword>
<sequence length="81" mass="9835">MRFLEPKNKNVKAVDWEISEQTREIVRQYAEYAERTESETVDEFLLNILDDKKFIEWVTNKRSNKRIVRRMGLEDKADRSQ</sequence>
<dbReference type="Proteomes" id="UP000466692">
    <property type="component" value="Unassembled WGS sequence"/>
</dbReference>
<dbReference type="EMBL" id="WMEU01000002">
    <property type="protein sequence ID" value="MYL53184.1"/>
    <property type="molecule type" value="Genomic_DNA"/>
</dbReference>
<name>A0ACC7VGX9_9BACI</name>
<organism evidence="1 2">
    <name type="scientific">Pontibacillus yanchengensis</name>
    <dbReference type="NCBI Taxonomy" id="462910"/>
    <lineage>
        <taxon>Bacteria</taxon>
        <taxon>Bacillati</taxon>
        <taxon>Bacillota</taxon>
        <taxon>Bacilli</taxon>
        <taxon>Bacillales</taxon>
        <taxon>Bacillaceae</taxon>
        <taxon>Pontibacillus</taxon>
    </lineage>
</organism>